<sequence length="333" mass="37088">MPVTRNQASSTNEGEEDTLQRLLRVVATLQARSDEQSRLSAEAEQRQAEAEECHHQVEERHLEAMRMAELREEELRQQIAALKAANRLEPGPADDNSGQSFWGRLFSVEIDEALVPTNFREIIIEPFDGTQDSHAHLQAFQTQIYISGGGDRLSCKLFPGTLRGVAMQWMATLPPRSIHTFNDLARLFVSQFAANKVKKMGGPGRVDWANATPLGRWESGSAITFDDRDLKLGPPIHDEPMVISVVAAEYKVERVLIDQGSSANILYWSVFWKMGLQYLNGSQGALYDFAGECVPIRGTIEIETVFGEGPTARIIPVLYTVIDVEASYNIIIG</sequence>
<feature type="coiled-coil region" evidence="1">
    <location>
        <begin position="12"/>
        <end position="85"/>
    </location>
</feature>
<name>A0A371FKK2_MUCPR</name>
<dbReference type="EMBL" id="QJKJ01008724">
    <property type="protein sequence ID" value="RDX78857.1"/>
    <property type="molecule type" value="Genomic_DNA"/>
</dbReference>
<keyword evidence="3" id="KW-1185">Reference proteome</keyword>
<dbReference type="AlphaFoldDB" id="A0A371FKK2"/>
<evidence type="ECO:0000256" key="1">
    <source>
        <dbReference type="SAM" id="Coils"/>
    </source>
</evidence>
<reference evidence="2" key="1">
    <citation type="submission" date="2018-05" db="EMBL/GenBank/DDBJ databases">
        <title>Draft genome of Mucuna pruriens seed.</title>
        <authorList>
            <person name="Nnadi N.E."/>
            <person name="Vos R."/>
            <person name="Hasami M.H."/>
            <person name="Devisetty U.K."/>
            <person name="Aguiy J.C."/>
        </authorList>
    </citation>
    <scope>NUCLEOTIDE SEQUENCE [LARGE SCALE GENOMIC DNA]</scope>
    <source>
        <strain evidence="2">JCA_2017</strain>
    </source>
</reference>
<dbReference type="PANTHER" id="PTHR33223">
    <property type="entry name" value="CCHC-TYPE DOMAIN-CONTAINING PROTEIN"/>
    <property type="match status" value="1"/>
</dbReference>
<dbReference type="Proteomes" id="UP000257109">
    <property type="component" value="Unassembled WGS sequence"/>
</dbReference>
<evidence type="ECO:0008006" key="4">
    <source>
        <dbReference type="Google" id="ProtNLM"/>
    </source>
</evidence>
<gene>
    <name evidence="2" type="ORF">CR513_40798</name>
</gene>
<evidence type="ECO:0000313" key="2">
    <source>
        <dbReference type="EMBL" id="RDX78857.1"/>
    </source>
</evidence>
<dbReference type="OrthoDB" id="1745575at2759"/>
<dbReference type="PANTHER" id="PTHR33223:SF10">
    <property type="entry name" value="AMINOTRANSFERASE-LIKE PLANT MOBILE DOMAIN-CONTAINING PROTEIN"/>
    <property type="match status" value="1"/>
</dbReference>
<feature type="non-terminal residue" evidence="2">
    <location>
        <position position="1"/>
    </location>
</feature>
<protein>
    <recommendedName>
        <fullName evidence="4">Retrotransposon gag domain-containing protein</fullName>
    </recommendedName>
</protein>
<proteinExistence type="predicted"/>
<organism evidence="2 3">
    <name type="scientific">Mucuna pruriens</name>
    <name type="common">Velvet bean</name>
    <name type="synonym">Dolichos pruriens</name>
    <dbReference type="NCBI Taxonomy" id="157652"/>
    <lineage>
        <taxon>Eukaryota</taxon>
        <taxon>Viridiplantae</taxon>
        <taxon>Streptophyta</taxon>
        <taxon>Embryophyta</taxon>
        <taxon>Tracheophyta</taxon>
        <taxon>Spermatophyta</taxon>
        <taxon>Magnoliopsida</taxon>
        <taxon>eudicotyledons</taxon>
        <taxon>Gunneridae</taxon>
        <taxon>Pentapetalae</taxon>
        <taxon>rosids</taxon>
        <taxon>fabids</taxon>
        <taxon>Fabales</taxon>
        <taxon>Fabaceae</taxon>
        <taxon>Papilionoideae</taxon>
        <taxon>50 kb inversion clade</taxon>
        <taxon>NPAAA clade</taxon>
        <taxon>indigoferoid/millettioid clade</taxon>
        <taxon>Phaseoleae</taxon>
        <taxon>Mucuna</taxon>
    </lineage>
</organism>
<comment type="caution">
    <text evidence="2">The sequence shown here is derived from an EMBL/GenBank/DDBJ whole genome shotgun (WGS) entry which is preliminary data.</text>
</comment>
<accession>A0A371FKK2</accession>
<keyword evidence="1" id="KW-0175">Coiled coil</keyword>
<evidence type="ECO:0000313" key="3">
    <source>
        <dbReference type="Proteomes" id="UP000257109"/>
    </source>
</evidence>